<protein>
    <submittedName>
        <fullName evidence="4">RNase H type-1 domain-containing protein</fullName>
    </submittedName>
</protein>
<reference evidence="3" key="2">
    <citation type="submission" date="2024-04" db="EMBL/GenBank/DDBJ databases">
        <authorList>
            <person name="Chen Y."/>
            <person name="Shah S."/>
            <person name="Dougan E. K."/>
            <person name="Thang M."/>
            <person name="Chan C."/>
        </authorList>
    </citation>
    <scope>NUCLEOTIDE SEQUENCE [LARGE SCALE GENOMIC DNA]</scope>
</reference>
<dbReference type="EMBL" id="CAMXCT030003281">
    <property type="protein sequence ID" value="CAL4790830.1"/>
    <property type="molecule type" value="Genomic_DNA"/>
</dbReference>
<feature type="region of interest" description="Disordered" evidence="1">
    <location>
        <begin position="1030"/>
        <end position="1053"/>
    </location>
</feature>
<evidence type="ECO:0000313" key="5">
    <source>
        <dbReference type="Proteomes" id="UP001152797"/>
    </source>
</evidence>
<proteinExistence type="predicted"/>
<dbReference type="GO" id="GO:0003676">
    <property type="term" value="F:nucleic acid binding"/>
    <property type="evidence" value="ECO:0007669"/>
    <property type="project" value="InterPro"/>
</dbReference>
<evidence type="ECO:0000256" key="1">
    <source>
        <dbReference type="SAM" id="MobiDB-lite"/>
    </source>
</evidence>
<dbReference type="SUPFAM" id="SSF56219">
    <property type="entry name" value="DNase I-like"/>
    <property type="match status" value="1"/>
</dbReference>
<comment type="caution">
    <text evidence="2">The sequence shown here is derived from an EMBL/GenBank/DDBJ whole genome shotgun (WGS) entry which is preliminary data.</text>
</comment>
<dbReference type="EMBL" id="CAMXCT020003281">
    <property type="protein sequence ID" value="CAL1156893.1"/>
    <property type="molecule type" value="Genomic_DNA"/>
</dbReference>
<organism evidence="2">
    <name type="scientific">Cladocopium goreaui</name>
    <dbReference type="NCBI Taxonomy" id="2562237"/>
    <lineage>
        <taxon>Eukaryota</taxon>
        <taxon>Sar</taxon>
        <taxon>Alveolata</taxon>
        <taxon>Dinophyceae</taxon>
        <taxon>Suessiales</taxon>
        <taxon>Symbiodiniaceae</taxon>
        <taxon>Cladocopium</taxon>
    </lineage>
</organism>
<accession>A0A9P1G807</accession>
<dbReference type="SUPFAM" id="SSF53098">
    <property type="entry name" value="Ribonuclease H-like"/>
    <property type="match status" value="1"/>
</dbReference>
<name>A0A9P1G807_9DINO</name>
<dbReference type="InterPro" id="IPR012337">
    <property type="entry name" value="RNaseH-like_sf"/>
</dbReference>
<keyword evidence="5" id="KW-1185">Reference proteome</keyword>
<evidence type="ECO:0000313" key="2">
    <source>
        <dbReference type="EMBL" id="CAI4003518.1"/>
    </source>
</evidence>
<reference evidence="2" key="1">
    <citation type="submission" date="2022-10" db="EMBL/GenBank/DDBJ databases">
        <authorList>
            <person name="Chen Y."/>
            <person name="Dougan E. K."/>
            <person name="Chan C."/>
            <person name="Rhodes N."/>
            <person name="Thang M."/>
        </authorList>
    </citation>
    <scope>NUCLEOTIDE SEQUENCE</scope>
</reference>
<dbReference type="EMBL" id="CAMXCT010003281">
    <property type="protein sequence ID" value="CAI4003518.1"/>
    <property type="molecule type" value="Genomic_DNA"/>
</dbReference>
<feature type="compositionally biased region" description="Low complexity" evidence="1">
    <location>
        <begin position="1033"/>
        <end position="1044"/>
    </location>
</feature>
<dbReference type="InterPro" id="IPR036691">
    <property type="entry name" value="Endo/exonu/phosph_ase_sf"/>
</dbReference>
<dbReference type="OrthoDB" id="6765465at2759"/>
<dbReference type="Proteomes" id="UP001152797">
    <property type="component" value="Unassembled WGS sequence"/>
</dbReference>
<dbReference type="InterPro" id="IPR036397">
    <property type="entry name" value="RNaseH_sf"/>
</dbReference>
<dbReference type="Gene3D" id="3.30.420.10">
    <property type="entry name" value="Ribonuclease H-like superfamily/Ribonuclease H"/>
    <property type="match status" value="1"/>
</dbReference>
<feature type="region of interest" description="Disordered" evidence="1">
    <location>
        <begin position="29"/>
        <end position="49"/>
    </location>
</feature>
<evidence type="ECO:0000313" key="3">
    <source>
        <dbReference type="EMBL" id="CAL1156893.1"/>
    </source>
</evidence>
<gene>
    <name evidence="2" type="ORF">C1SCF055_LOCUS29380</name>
</gene>
<evidence type="ECO:0000313" key="4">
    <source>
        <dbReference type="EMBL" id="CAL4790830.1"/>
    </source>
</evidence>
<dbReference type="Gene3D" id="3.60.10.10">
    <property type="entry name" value="Endonuclease/exonuclease/phosphatase"/>
    <property type="match status" value="1"/>
</dbReference>
<sequence length="2472" mass="278085">MDTSAAVLGMTDGAIPSVMQSRINDAWHDVPSSWPTSDGPPHEQDPNENPFFLHEAPDTIQDLYNEFLNNGLVDGPSLADAIHLRSWYIHHVHHSQCLTSRILELDGHWSNWARDLAAGWADLVRPDEGLAFFVCHPDPPRANGHYELYFDLILVQGMDFPAWAGLITVLRAEDLMDRADFALAASLPRYVSGQHLAAQANQIQQCHLRGCRISYGRQLIPFNFDPVHEMTNGDSFLIKAERSRPIGSMQNDGQQADNQLDYEDEAQEHDLQHDRTSDSRSQSSAGTWSQAVHIYRLGHLAIFGHLDWSSYHTALRDAVQISRIPRNSCVGFQYVQVRLPGQQDGEEAIILQHIDDIATGSLEKLVIIDIVFHTNTLSRGVPDRANTVREVYKVQHLMARSHLLALTHVDAYCTWRQDQCIVRFNDQLWAPGDPRLLPIDHGAFFQIQLPPPPNPDWDIGLAVRTIQETGDILDFPEAGQLATAILDGSINGNRRAFGDGSVDGARLVTCKCNEDDADIPEDIDIPMMLPPGTSLRGPRPSHDGAFDWLEDLVAVFRQEAEAETIEGSPLLYVQTWYIHHRRHKRCQYPRSVRLDGAIIGWIEELRHAWSDVMDRGPDRDAIMQAAASFPDLVNKPAVIEAVQLQPQCDLRRCSVTAGGLPVHLILQSELHNGFNVCIRVASALGLEQRPHQPGSAPDHFDHFDDVVFMQRSRSTPVIASSPIAPGTNCPEPFVFNPNAHAAGHIIVIQHADEALVTSLVSVIDRTLRGQNGRVQRMAITTPEHILLDTLLDVTGYAQACIPDNSPRVCRAWYFDERLRLHRPLPGRSGYGITINIHLRTRPGPEATNLLQVSAVTSSGPADVIEGERLTQGQVLQLESLLHAEGHPAAHPLRLIRGHDDIPPLPTFIEVGRPITPESVQQELQCYGHDCAIELLGEGSLAMCFPRSLARTQGEHSHFVFIEMQDFAPSIDPVFHLHSDSSLKKDDHLGMMRFLYQMGHEKAVILATIPHCHNLTEVQFTVSIGTMENKAQLPQRPSSWPSRQPTGAAGKMYDPPAAQESPECLLDLGATSEQLLSFFEHSNFSDLCTITEGMDLPATTAEAITLLQPLEHYDRLIIYTDGSSHSAHLRLAPELVEEHHIPDAWSFVVLGEQYEESGSRLALIGWCAHQVRCSIDSPWHLGSRSVGSWVAEREALLWAFLWRIGLNSRIPATFRSDSAMTIGQSRGTLGAQQHDETFELLRGCHQLLEAALPADCLRVEHVFGHNADPWNDFADHLAKSEAKAGFMLPRGRPQYLHKSDFAVVYNDDTRLITKIDASLHQFWVMVFHAPQSGQPQRLREKWWEATHQLLVDHQVQTDQLYVCADANAAPGPGDGRHVFEETFSTSTSTPLLQTFLSTFDLCLPSTSEIHSGPRHTWVRPDGSTSHLIDYVMVPAAQFQACSYSQLLENFDLANLNTDHTATGVELSWWTTVQKCDASQDDGGLRYDRNKIKDGNLNQMLSNFRVASWSTDVETQTHDLTKHIHATLQTGCRRDPSQPKKDYVSSFAWELRRQKLFHRKQLKTVKALLARETIARIFYAWKGEKGDLCQSSFAYGSTLRCGLFKHYAGFRMTSWGLKKHLERDKAFKISEVVASFDATTAASEIQHKMKGFMGSTNKLRQGLAPLPEVFEEALVRADVLSEIPTQDGPAFFNLEVSQATTSQRFLGPVWMDDMALCLWGASNEGLRRKIGVASSLLLDLFRGHAMTPNLRPGKTELMISPKGHGTREWRKEMFGPLSNEHFTAVGEYGPYHIHLVTKYVHLGGVLHHSGEVRLELSRRVALAHQAFSKHRKLIYQNRALSLGKRMEIFRSLILSRLLYGSDSWVLHDLLTKHRAHVAIMKLYRRLLGCAHEEAISDDEVLFRLGMPSPTVLLRLARLRYIGSLCSIGTTACWGLLNKDCNWKQLVEDDFAWLWRNLSNTCKLGDPALHMSRWFEILVWHRSYWRSLLRRTEKHAIQQHALKFQCIRFHMKIRDLLVGYGFWSSPIVCAPEDDCDRCFGCMHCQIRLKTKGGEGAHMCRAHNKVNPIRYYISGTQCMACLREYHTVGQIQAHLLRSEECRAYLLQHRLRGHALPGIGSKEDVARHQCMDGKLPPLQASGPLKPQRGGLDLSRVDWDLHDELALAILDAQQQTEAVNLMSRLKQLILQHEIAWTYCKVTLGELLQTVQDEPHGWDLLPKEHVIATIRALSMRETWPFLTRPCTPSSLSTPSLEDLEKECATGLINCPEVEGQRIPRPCGRHQIVLHAFSGRRRRGDLQFYMEEIFDRFSEGVHLTVVSLDIVVDRIHGDVTSEQTQQFWFSHASSGEVAAFLCGPPCETWSKARFANPAHQAHGPRPVRSAQELWGLSSLSLRELAQVTVGNHLLCFSLEMLFRLAIVGALGVLEHPEMPDDEHMPSIWPCPFDATVQLSEQFVQQCKAMDVKVYGQTIGQDFAH</sequence>